<proteinExistence type="predicted"/>
<sequence>MEKSFSEPTEMSYEGSQLLSNQNIAGSGPQLAGASEYNTECSHQLAIEKQRAFTIRSYNRIETHHNKSAFDEHSSINRHAIHIDLRYTQRSSSLQQLIGAIYRDPSRRQISVAGAAYLAGRTTDKLGLRGARPQT</sequence>
<accession>A0A4C1WAJ6</accession>
<dbReference type="AlphaFoldDB" id="A0A4C1WAJ6"/>
<dbReference type="EMBL" id="BGZK01000497">
    <property type="protein sequence ID" value="GBP47165.1"/>
    <property type="molecule type" value="Genomic_DNA"/>
</dbReference>
<organism evidence="1 2">
    <name type="scientific">Eumeta variegata</name>
    <name type="common">Bagworm moth</name>
    <name type="synonym">Eumeta japonica</name>
    <dbReference type="NCBI Taxonomy" id="151549"/>
    <lineage>
        <taxon>Eukaryota</taxon>
        <taxon>Metazoa</taxon>
        <taxon>Ecdysozoa</taxon>
        <taxon>Arthropoda</taxon>
        <taxon>Hexapoda</taxon>
        <taxon>Insecta</taxon>
        <taxon>Pterygota</taxon>
        <taxon>Neoptera</taxon>
        <taxon>Endopterygota</taxon>
        <taxon>Lepidoptera</taxon>
        <taxon>Glossata</taxon>
        <taxon>Ditrysia</taxon>
        <taxon>Tineoidea</taxon>
        <taxon>Psychidae</taxon>
        <taxon>Oiketicinae</taxon>
        <taxon>Eumeta</taxon>
    </lineage>
</organism>
<keyword evidence="2" id="KW-1185">Reference proteome</keyword>
<evidence type="ECO:0000313" key="2">
    <source>
        <dbReference type="Proteomes" id="UP000299102"/>
    </source>
</evidence>
<dbReference type="Proteomes" id="UP000299102">
    <property type="component" value="Unassembled WGS sequence"/>
</dbReference>
<name>A0A4C1WAJ6_EUMVA</name>
<evidence type="ECO:0000313" key="1">
    <source>
        <dbReference type="EMBL" id="GBP47165.1"/>
    </source>
</evidence>
<comment type="caution">
    <text evidence="1">The sequence shown here is derived from an EMBL/GenBank/DDBJ whole genome shotgun (WGS) entry which is preliminary data.</text>
</comment>
<reference evidence="1 2" key="1">
    <citation type="journal article" date="2019" name="Commun. Biol.">
        <title>The bagworm genome reveals a unique fibroin gene that provides high tensile strength.</title>
        <authorList>
            <person name="Kono N."/>
            <person name="Nakamura H."/>
            <person name="Ohtoshi R."/>
            <person name="Tomita M."/>
            <person name="Numata K."/>
            <person name="Arakawa K."/>
        </authorList>
    </citation>
    <scope>NUCLEOTIDE SEQUENCE [LARGE SCALE GENOMIC DNA]</scope>
</reference>
<gene>
    <name evidence="1" type="ORF">EVAR_38276_1</name>
</gene>
<protein>
    <submittedName>
        <fullName evidence="1">Uncharacterized protein</fullName>
    </submittedName>
</protein>